<evidence type="ECO:0000313" key="3">
    <source>
        <dbReference type="Proteomes" id="UP001231362"/>
    </source>
</evidence>
<accession>A0ABT9V1W5</accession>
<reference evidence="2 3" key="1">
    <citation type="submission" date="2023-07" db="EMBL/GenBank/DDBJ databases">
        <title>Genomic Encyclopedia of Type Strains, Phase IV (KMG-IV): sequencing the most valuable type-strain genomes for metagenomic binning, comparative biology and taxonomic classification.</title>
        <authorList>
            <person name="Goeker M."/>
        </authorList>
    </citation>
    <scope>NUCLEOTIDE SEQUENCE [LARGE SCALE GENOMIC DNA]</scope>
    <source>
        <strain evidence="2 3">DSM 23948</strain>
    </source>
</reference>
<evidence type="ECO:0000313" key="2">
    <source>
        <dbReference type="EMBL" id="MDQ0154906.1"/>
    </source>
</evidence>
<protein>
    <recommendedName>
        <fullName evidence="1">YqbQ/XkdQ domain-containing protein</fullName>
    </recommendedName>
</protein>
<sequence length="338" mass="38054">MRNVVKYPGFTNIQVYYDNREITDLVESVTWSGDVAQAYRTLSVNMSNTINGRTRMIIIEKGKEMRFYHNGEFLFRGLVYADTIDSDGKQSITAYDENVYLTKSNDERKFTNVKASDIAKRLCSDFGIPVGAISDTGYVIPKLHMTGDTLYDFIIKALTLTKKQNGRRFFIYNHLGKLYLKERKEHIIEGQILVGSNLISASYSQSIEDLKTQVKVVGGNEKSPIIITVKDDTLRKKFGVMQHIESVDEKLSKSQVEQRARELLKQLGTINDDAQVTCIGNTKAVAGASMRVREPMTGIIGDYYITQDTHTFGTDGYQTTLTLSATDDLPEMEASIDD</sequence>
<dbReference type="EMBL" id="JAUSTU010000004">
    <property type="protein sequence ID" value="MDQ0154906.1"/>
    <property type="molecule type" value="Genomic_DNA"/>
</dbReference>
<dbReference type="Proteomes" id="UP001231362">
    <property type="component" value="Unassembled WGS sequence"/>
</dbReference>
<dbReference type="InterPro" id="IPR056937">
    <property type="entry name" value="YqbQ/XkdQ"/>
</dbReference>
<dbReference type="RefSeq" id="WP_307149488.1">
    <property type="nucleotide sequence ID" value="NZ_JAUSTU010000004.1"/>
</dbReference>
<gene>
    <name evidence="2" type="ORF">J2S07_001210</name>
</gene>
<organism evidence="2 3">
    <name type="scientific">Anoxybacillus andreesenii</name>
    <dbReference type="NCBI Taxonomy" id="1325932"/>
    <lineage>
        <taxon>Bacteria</taxon>
        <taxon>Bacillati</taxon>
        <taxon>Bacillota</taxon>
        <taxon>Bacilli</taxon>
        <taxon>Bacillales</taxon>
        <taxon>Anoxybacillaceae</taxon>
        <taxon>Anoxybacillus</taxon>
    </lineage>
</organism>
<comment type="caution">
    <text evidence="2">The sequence shown here is derived from an EMBL/GenBank/DDBJ whole genome shotgun (WGS) entry which is preliminary data.</text>
</comment>
<keyword evidence="3" id="KW-1185">Reference proteome</keyword>
<feature type="domain" description="YqbQ/XkdQ" evidence="1">
    <location>
        <begin position="29"/>
        <end position="323"/>
    </location>
</feature>
<dbReference type="SUPFAM" id="SSF69279">
    <property type="entry name" value="Phage tail proteins"/>
    <property type="match status" value="1"/>
</dbReference>
<proteinExistence type="predicted"/>
<name>A0ABT9V1W5_9BACL</name>
<evidence type="ECO:0000259" key="1">
    <source>
        <dbReference type="Pfam" id="PF24032"/>
    </source>
</evidence>
<dbReference type="Pfam" id="PF24032">
    <property type="entry name" value="YQBQ"/>
    <property type="match status" value="1"/>
</dbReference>